<dbReference type="OrthoDB" id="9427073at2759"/>
<keyword evidence="1" id="KW-0539">Nucleus</keyword>
<dbReference type="AlphaFoldDB" id="A0A8C6VF40"/>
<accession>A0A8C6VF40</accession>
<dbReference type="PANTHER" id="PTHR45935">
    <property type="entry name" value="PROTEIN ZBED8-RELATED"/>
    <property type="match status" value="1"/>
</dbReference>
<dbReference type="Proteomes" id="UP000694559">
    <property type="component" value="Unplaced"/>
</dbReference>
<feature type="domain" description="SCAN box" evidence="2">
    <location>
        <begin position="33"/>
        <end position="108"/>
    </location>
</feature>
<organism evidence="3 4">
    <name type="scientific">Naja naja</name>
    <name type="common">Indian cobra</name>
    <dbReference type="NCBI Taxonomy" id="35670"/>
    <lineage>
        <taxon>Eukaryota</taxon>
        <taxon>Metazoa</taxon>
        <taxon>Chordata</taxon>
        <taxon>Craniata</taxon>
        <taxon>Vertebrata</taxon>
        <taxon>Euteleostomi</taxon>
        <taxon>Lepidosauria</taxon>
        <taxon>Squamata</taxon>
        <taxon>Bifurcata</taxon>
        <taxon>Unidentata</taxon>
        <taxon>Episquamata</taxon>
        <taxon>Toxicofera</taxon>
        <taxon>Serpentes</taxon>
        <taxon>Colubroidea</taxon>
        <taxon>Elapidae</taxon>
        <taxon>Elapinae</taxon>
        <taxon>Naja</taxon>
    </lineage>
</organism>
<name>A0A8C6VF40_NAJNA</name>
<dbReference type="InterPro" id="IPR038269">
    <property type="entry name" value="SCAN_sf"/>
</dbReference>
<dbReference type="OMA" id="CAEIWAR"/>
<evidence type="ECO:0000313" key="4">
    <source>
        <dbReference type="Proteomes" id="UP000694559"/>
    </source>
</evidence>
<dbReference type="Pfam" id="PF02023">
    <property type="entry name" value="SCAN"/>
    <property type="match status" value="1"/>
</dbReference>
<evidence type="ECO:0000313" key="3">
    <source>
        <dbReference type="Ensembl" id="ENSNNAP00000004567.1"/>
    </source>
</evidence>
<dbReference type="FunFam" id="1.10.4020.10:FF:000005">
    <property type="entry name" value="Uncharacterized protein"/>
    <property type="match status" value="1"/>
</dbReference>
<dbReference type="InterPro" id="IPR003309">
    <property type="entry name" value="SCAN_dom"/>
</dbReference>
<dbReference type="GeneTree" id="ENSGT00940000154715"/>
<reference evidence="3" key="2">
    <citation type="submission" date="2025-09" db="UniProtKB">
        <authorList>
            <consortium name="Ensembl"/>
        </authorList>
    </citation>
    <scope>IDENTIFICATION</scope>
</reference>
<dbReference type="InterPro" id="IPR050916">
    <property type="entry name" value="SCAN-C2H2_zinc_finger"/>
</dbReference>
<keyword evidence="4" id="KW-1185">Reference proteome</keyword>
<dbReference type="PROSITE" id="PS50804">
    <property type="entry name" value="SCAN_BOX"/>
    <property type="match status" value="1"/>
</dbReference>
<protein>
    <recommendedName>
        <fullName evidence="2">SCAN box domain-containing protein</fullName>
    </recommendedName>
</protein>
<evidence type="ECO:0000259" key="2">
    <source>
        <dbReference type="PROSITE" id="PS50804"/>
    </source>
</evidence>
<dbReference type="Ensembl" id="ENSNNAT00000004779.1">
    <property type="protein sequence ID" value="ENSNNAP00000004567.1"/>
    <property type="gene ID" value="ENSNNAG00000003065.1"/>
</dbReference>
<dbReference type="Gene3D" id="1.10.4020.10">
    <property type="entry name" value="DNA breaking-rejoining enzymes"/>
    <property type="match status" value="1"/>
</dbReference>
<reference evidence="3" key="1">
    <citation type="submission" date="2025-08" db="UniProtKB">
        <authorList>
            <consortium name="Ensembl"/>
        </authorList>
    </citation>
    <scope>IDENTIFICATION</scope>
</reference>
<dbReference type="SMART" id="SM00431">
    <property type="entry name" value="SCAN"/>
    <property type="match status" value="1"/>
</dbReference>
<sequence>RTRTSPTPVSHVNSCLKILEEKTILSEVQPWNFRSFQYKEDEGPRGLCSRLHSFCSQWLRPEKHTKAQILDLVLLEQFLALLPLQMESWVRECGAETSSQAVALVEGFLLSQAEEEKEQV</sequence>
<dbReference type="PANTHER" id="PTHR45935:SF15">
    <property type="entry name" value="SCAN BOX DOMAIN-CONTAINING PROTEIN"/>
    <property type="match status" value="1"/>
</dbReference>
<evidence type="ECO:0000256" key="1">
    <source>
        <dbReference type="ARBA" id="ARBA00023242"/>
    </source>
</evidence>
<dbReference type="SUPFAM" id="SSF47353">
    <property type="entry name" value="Retrovirus capsid dimerization domain-like"/>
    <property type="match status" value="1"/>
</dbReference>
<proteinExistence type="predicted"/>